<dbReference type="GO" id="GO:0033926">
    <property type="term" value="F:endo-alpha-N-acetylgalactosaminidase activity"/>
    <property type="evidence" value="ECO:0007669"/>
    <property type="project" value="InterPro"/>
</dbReference>
<protein>
    <recommendedName>
        <fullName evidence="2">Endo-alpha-N-acetylgalactosaminidase domain-containing protein</fullName>
    </recommendedName>
</protein>
<feature type="signal peptide" evidence="1">
    <location>
        <begin position="1"/>
        <end position="19"/>
    </location>
</feature>
<dbReference type="eggNOG" id="ENOG502ZB0T">
    <property type="taxonomic scope" value="Bacteria"/>
</dbReference>
<feature type="chain" id="PRO_5002971811" description="Endo-alpha-N-acetylgalactosaminidase domain-containing protein" evidence="1">
    <location>
        <begin position="20"/>
        <end position="571"/>
    </location>
</feature>
<sequence>MKYHLLPVLLVLFAFRLNAQAPKPAYQYIRIEADKPVLNPVLHPDEKATLRVTGVLRDGRAVPLKIGDVHFNAKNRITSGNAPVVTLTGNQVTGREGGIATITALYSTGSQTLTATTDITVRPYYRDYHQALVMKLMMGMEGEPVERLRKEPLFARQHDVICTFEQALEVIRKTDNLTNGIPKILYLVGWQKGGHDHQYPAWDEVNPRLKRAQDATALESLRWLIREGRKYNTTVSLHINMVDAYRHSPLWDEYVKRDIIAKDKNGKLLVAGMQIQGDSMYHVSYTREWDQGLGQKRIDALIEMVPELKEGKTIHVDVFVAKGEHEETISPWHAKKENGGIDIYKEVETQRKIFKYWRAKGFDVTGEGIFWAHPPGEGFTGLQPMSWWYPDDAAYQLETPEMLSARGRTSRKDDGDFRFGSSMQGEEIFLKDKDNLPGFMAQFCRTTLPWYYLSRLSRVGMAGDTLFYSEGVRAGVENGHRVIRKGAFILRDNDDFFVPALWQGKQIMAYSEHGYDKRRWLLPAEWKGTSRAAIYEIGIDGRKLLEKGKVLTGNAIELSLRPGTAVMILPE</sequence>
<evidence type="ECO:0000256" key="1">
    <source>
        <dbReference type="SAM" id="SignalP"/>
    </source>
</evidence>
<evidence type="ECO:0000313" key="4">
    <source>
        <dbReference type="Proteomes" id="UP000002011"/>
    </source>
</evidence>
<dbReference type="HOGENOM" id="CLU_474747_0_0_10"/>
<dbReference type="AlphaFoldDB" id="C6VUU1"/>
<reference evidence="3 4" key="1">
    <citation type="journal article" date="2009" name="Stand. Genomic Sci.">
        <title>Complete genome sequence of Dyadobacter fermentans type strain (NS114).</title>
        <authorList>
            <person name="Lang E."/>
            <person name="Lapidus A."/>
            <person name="Chertkov O."/>
            <person name="Brettin T."/>
            <person name="Detter J.C."/>
            <person name="Han C."/>
            <person name="Copeland A."/>
            <person name="Glavina Del Rio T."/>
            <person name="Nolan M."/>
            <person name="Chen F."/>
            <person name="Lucas S."/>
            <person name="Tice H."/>
            <person name="Cheng J.F."/>
            <person name="Land M."/>
            <person name="Hauser L."/>
            <person name="Chang Y.J."/>
            <person name="Jeffries C.D."/>
            <person name="Kopitz M."/>
            <person name="Bruce D."/>
            <person name="Goodwin L."/>
            <person name="Pitluck S."/>
            <person name="Ovchinnikova G."/>
            <person name="Pati A."/>
            <person name="Ivanova N."/>
            <person name="Mavrommatis K."/>
            <person name="Chen A."/>
            <person name="Palaniappan K."/>
            <person name="Chain P."/>
            <person name="Bristow J."/>
            <person name="Eisen J.A."/>
            <person name="Markowitz V."/>
            <person name="Hugenholtz P."/>
            <person name="Goker M."/>
            <person name="Rohde M."/>
            <person name="Kyrpides N.C."/>
            <person name="Klenk H.P."/>
        </authorList>
    </citation>
    <scope>NUCLEOTIDE SEQUENCE [LARGE SCALE GENOMIC DNA]</scope>
    <source>
        <strain evidence="4">ATCC 700827 / DSM 18053 / CIP 107007 / KCTC 52180 / NS114</strain>
    </source>
</reference>
<accession>C6VUU1</accession>
<dbReference type="InterPro" id="IPR025706">
    <property type="entry name" value="Endoa_GalNAc"/>
</dbReference>
<dbReference type="EMBL" id="CP001619">
    <property type="protein sequence ID" value="ACT93078.1"/>
    <property type="molecule type" value="Genomic_DNA"/>
</dbReference>
<dbReference type="OrthoDB" id="1095434at2"/>
<evidence type="ECO:0000259" key="2">
    <source>
        <dbReference type="Pfam" id="PF12905"/>
    </source>
</evidence>
<organism evidence="3 4">
    <name type="scientific">Dyadobacter fermentans (strain ATCC 700827 / DSM 18053 / CIP 107007 / KCTC 52180 / NS114)</name>
    <dbReference type="NCBI Taxonomy" id="471854"/>
    <lineage>
        <taxon>Bacteria</taxon>
        <taxon>Pseudomonadati</taxon>
        <taxon>Bacteroidota</taxon>
        <taxon>Cytophagia</taxon>
        <taxon>Cytophagales</taxon>
        <taxon>Spirosomataceae</taxon>
        <taxon>Dyadobacter</taxon>
    </lineage>
</organism>
<evidence type="ECO:0000313" key="3">
    <source>
        <dbReference type="EMBL" id="ACT93078.1"/>
    </source>
</evidence>
<dbReference type="RefSeq" id="WP_015811332.1">
    <property type="nucleotide sequence ID" value="NC_013037.1"/>
</dbReference>
<dbReference type="InterPro" id="IPR013780">
    <property type="entry name" value="Glyco_hydro_b"/>
</dbReference>
<proteinExistence type="predicted"/>
<dbReference type="KEGG" id="dfe:Dfer_1841"/>
<keyword evidence="4" id="KW-1185">Reference proteome</keyword>
<name>C6VUU1_DYAFD</name>
<dbReference type="STRING" id="471854.Dfer_1841"/>
<dbReference type="Pfam" id="PF12905">
    <property type="entry name" value="Glyco_hydro_101"/>
    <property type="match status" value="1"/>
</dbReference>
<feature type="domain" description="Endo-alpha-N-acetylgalactosaminidase" evidence="2">
    <location>
        <begin position="164"/>
        <end position="348"/>
    </location>
</feature>
<gene>
    <name evidence="3" type="ordered locus">Dfer_1841</name>
</gene>
<dbReference type="Gene3D" id="3.20.20.80">
    <property type="entry name" value="Glycosidases"/>
    <property type="match status" value="1"/>
</dbReference>
<dbReference type="CDD" id="cd14244">
    <property type="entry name" value="GH_101_like"/>
    <property type="match status" value="1"/>
</dbReference>
<keyword evidence="1" id="KW-0732">Signal</keyword>
<dbReference type="Gene3D" id="2.60.40.1180">
    <property type="entry name" value="Golgi alpha-mannosidase II"/>
    <property type="match status" value="1"/>
</dbReference>
<dbReference type="Proteomes" id="UP000002011">
    <property type="component" value="Chromosome"/>
</dbReference>